<proteinExistence type="predicted"/>
<dbReference type="AlphaFoldDB" id="K1LVY0"/>
<evidence type="ECO:0000313" key="2">
    <source>
        <dbReference type="Proteomes" id="UP000004478"/>
    </source>
</evidence>
<name>K1LVY0_CECL9</name>
<keyword evidence="2" id="KW-1185">Reference proteome</keyword>
<organism evidence="1 2">
    <name type="scientific">Cecembia lonarensis (strain CCUG 58316 / KCTC 22772 / LW9)</name>
    <dbReference type="NCBI Taxonomy" id="1225176"/>
    <lineage>
        <taxon>Bacteria</taxon>
        <taxon>Pseudomonadati</taxon>
        <taxon>Bacteroidota</taxon>
        <taxon>Cytophagia</taxon>
        <taxon>Cytophagales</taxon>
        <taxon>Cyclobacteriaceae</taxon>
        <taxon>Cecembia</taxon>
    </lineage>
</organism>
<comment type="caution">
    <text evidence="1">The sequence shown here is derived from an EMBL/GenBank/DDBJ whole genome shotgun (WGS) entry which is preliminary data.</text>
</comment>
<evidence type="ECO:0000313" key="1">
    <source>
        <dbReference type="EMBL" id="EKB48264.1"/>
    </source>
</evidence>
<dbReference type="EMBL" id="AMGM01000060">
    <property type="protein sequence ID" value="EKB48264.1"/>
    <property type="molecule type" value="Genomic_DNA"/>
</dbReference>
<sequence>MNTFTNRFTISEMFVIFKFLDPEQNFRFCSYILQLSQSLVKFNSLFNKIHLIICLHLDTKLRVFSRFKKLIGIYLGSFKMCHNRVRQGNFTLTFPQNRA</sequence>
<gene>
    <name evidence="1" type="ORF">B879_03122</name>
</gene>
<dbReference type="Proteomes" id="UP000004478">
    <property type="component" value="Unassembled WGS sequence"/>
</dbReference>
<accession>K1LVY0</accession>
<protein>
    <submittedName>
        <fullName evidence="1">Uncharacterized protein</fullName>
    </submittedName>
</protein>
<reference evidence="1 2" key="1">
    <citation type="journal article" date="2012" name="J. Bacteriol.">
        <title>Draft Genome Sequence of Cecembia lonarensis Strain LW9T, Isolated from Lonar Lake, a Haloalkaline Lake in India.</title>
        <authorList>
            <person name="Shivaji S."/>
            <person name="Ara S."/>
            <person name="Singh A."/>
            <person name="Pinnaka A.K."/>
        </authorList>
    </citation>
    <scope>NUCLEOTIDE SEQUENCE [LARGE SCALE GENOMIC DNA]</scope>
    <source>
        <strain evidence="1 2">LW9</strain>
    </source>
</reference>